<dbReference type="Gene3D" id="2.60.40.1180">
    <property type="entry name" value="Golgi alpha-mannosidase II"/>
    <property type="match status" value="1"/>
</dbReference>
<dbReference type="GO" id="GO:0009313">
    <property type="term" value="P:oligosaccharide catabolic process"/>
    <property type="evidence" value="ECO:0007669"/>
    <property type="project" value="TreeGrafter"/>
</dbReference>
<dbReference type="Proteomes" id="UP000033035">
    <property type="component" value="Unassembled WGS sequence"/>
</dbReference>
<dbReference type="InterPro" id="IPR041147">
    <property type="entry name" value="GH38_C"/>
</dbReference>
<evidence type="ECO:0000313" key="5">
    <source>
        <dbReference type="Proteomes" id="UP000033035"/>
    </source>
</evidence>
<reference evidence="4 5" key="1">
    <citation type="submission" date="2013-04" db="EMBL/GenBank/DDBJ databases">
        <title>The Genome Sequence of Parabacteroides gordonii DSM 23371.</title>
        <authorList>
            <consortium name="The Broad Institute Genomics Platform"/>
            <person name="Earl A."/>
            <person name="Ward D."/>
            <person name="Feldgarden M."/>
            <person name="Gevers D."/>
            <person name="Martens E."/>
            <person name="Sakamoto M."/>
            <person name="Benno Y."/>
            <person name="Suzuki N."/>
            <person name="Matsunaga N."/>
            <person name="Koshihara K."/>
            <person name="Seki M."/>
            <person name="Komiya H."/>
            <person name="Walker B."/>
            <person name="Young S."/>
            <person name="Zeng Q."/>
            <person name="Gargeya S."/>
            <person name="Fitzgerald M."/>
            <person name="Haas B."/>
            <person name="Abouelleil A."/>
            <person name="Allen A.W."/>
            <person name="Alvarado L."/>
            <person name="Arachchi H.M."/>
            <person name="Berlin A.M."/>
            <person name="Chapman S.B."/>
            <person name="Gainer-Dewar J."/>
            <person name="Goldberg J."/>
            <person name="Griggs A."/>
            <person name="Gujja S."/>
            <person name="Hansen M."/>
            <person name="Howarth C."/>
            <person name="Imamovic A."/>
            <person name="Ireland A."/>
            <person name="Larimer J."/>
            <person name="McCowan C."/>
            <person name="Murphy C."/>
            <person name="Pearson M."/>
            <person name="Poon T.W."/>
            <person name="Priest M."/>
            <person name="Roberts A."/>
            <person name="Saif S."/>
            <person name="Shea T."/>
            <person name="Sisk P."/>
            <person name="Sykes S."/>
            <person name="Wortman J."/>
            <person name="Nusbaum C."/>
            <person name="Birren B."/>
        </authorList>
    </citation>
    <scope>NUCLEOTIDE SEQUENCE [LARGE SCALE GENOMIC DNA]</scope>
    <source>
        <strain evidence="4 5">MS-1</strain>
    </source>
</reference>
<keyword evidence="1" id="KW-0732">Signal</keyword>
<dbReference type="GO" id="GO:0030246">
    <property type="term" value="F:carbohydrate binding"/>
    <property type="evidence" value="ECO:0007669"/>
    <property type="project" value="InterPro"/>
</dbReference>
<gene>
    <name evidence="4" type="ORF">HMPREF1536_02879</name>
</gene>
<feature type="domain" description="Glycosyl hydrolases family 38 C-terminal" evidence="3">
    <location>
        <begin position="820"/>
        <end position="889"/>
    </location>
</feature>
<dbReference type="STRING" id="1203610.HMPREF1536_02879"/>
<feature type="signal peptide" evidence="1">
    <location>
        <begin position="1"/>
        <end position="21"/>
    </location>
</feature>
<dbReference type="InterPro" id="IPR027291">
    <property type="entry name" value="Glyco_hydro_38_N_sf"/>
</dbReference>
<keyword evidence="5" id="KW-1185">Reference proteome</keyword>
<protein>
    <recommendedName>
        <fullName evidence="6">Glycoside hydrolase family 38 N-terminal domain-containing protein</fullName>
    </recommendedName>
</protein>
<evidence type="ECO:0000256" key="1">
    <source>
        <dbReference type="SAM" id="SignalP"/>
    </source>
</evidence>
<dbReference type="GO" id="GO:0004559">
    <property type="term" value="F:alpha-mannosidase activity"/>
    <property type="evidence" value="ECO:0007669"/>
    <property type="project" value="InterPro"/>
</dbReference>
<dbReference type="AlphaFoldDB" id="A0A0F5JD14"/>
<dbReference type="RefSeq" id="WP_028729554.1">
    <property type="nucleotide sequence ID" value="NZ_KE386764.1"/>
</dbReference>
<dbReference type="PANTHER" id="PTHR46017:SF1">
    <property type="entry name" value="ALPHA-MANNOSIDASE 2C1"/>
    <property type="match status" value="1"/>
</dbReference>
<dbReference type="InterPro" id="IPR000602">
    <property type="entry name" value="Glyco_hydro_38_N"/>
</dbReference>
<dbReference type="SUPFAM" id="SSF88713">
    <property type="entry name" value="Glycoside hydrolase/deacetylase"/>
    <property type="match status" value="1"/>
</dbReference>
<dbReference type="SUPFAM" id="SSF74650">
    <property type="entry name" value="Galactose mutarotase-like"/>
    <property type="match status" value="1"/>
</dbReference>
<dbReference type="HOGENOM" id="CLU_008841_0_0_10"/>
<dbReference type="InterPro" id="IPR011330">
    <property type="entry name" value="Glyco_hydro/deAcase_b/a-brl"/>
</dbReference>
<dbReference type="PANTHER" id="PTHR46017">
    <property type="entry name" value="ALPHA-MANNOSIDASE 2C1"/>
    <property type="match status" value="1"/>
</dbReference>
<feature type="domain" description="Glycoside hydrolase family 38 N-terminal" evidence="2">
    <location>
        <begin position="41"/>
        <end position="269"/>
    </location>
</feature>
<evidence type="ECO:0000259" key="2">
    <source>
        <dbReference type="Pfam" id="PF01074"/>
    </source>
</evidence>
<organism evidence="4 5">
    <name type="scientific">Parabacteroides gordonii MS-1 = DSM 23371</name>
    <dbReference type="NCBI Taxonomy" id="1203610"/>
    <lineage>
        <taxon>Bacteria</taxon>
        <taxon>Pseudomonadati</taxon>
        <taxon>Bacteroidota</taxon>
        <taxon>Bacteroidia</taxon>
        <taxon>Bacteroidales</taxon>
        <taxon>Tannerellaceae</taxon>
        <taxon>Parabacteroides</taxon>
    </lineage>
</organism>
<accession>A0A0F5JD14</accession>
<sequence length="897" mass="101718">MKRQFILSVCIFILSVYSLKAQIAAIDVDKGADKAAVEDIIIVFKMHFDIGYTDWSESILQKYTTSMMDETLRSVEETGKLPKEDQFVWTLPGWPMKYIMENTSEAYKPGIEKALRDGRFKVHALPFTFETESSDLETLVRGMSYSSQINRKYGQPLVRGAKLTDVPSHSWILPTLLTQAGVKILHIGCNPGSVSPDIPTLFWWEGPDGSRLLTFNWAEYYGSGVLPPATWKYKTWLAMIHTHENSGAPTPEDVAAVLREAREKAPNARIRIGQLEDFYDTLMKENPSLPVVRGDMPDTWIHGYMSMPKEVKTNKAMQRIIYNTETLNTLLKQWNITSEPVEPYVEKAIEQSLLFDEHTFGLAMSHGHQESWKYGDDFTIARAQGQYDFIETSWYEKSSRVHQTELSVVPSLRKDLKKLAQNIVLKGRKIVVYNPLPWKRSGSVSFHMGVYQKNFEVYALKDESTGKVIPAYNDNNYLTFCAEEVPSLGYKTYTLVTTPLPEDSRSSRIDETNAILENSYFKIEINKENGALLSVWDKQQQKEMVDEKSEYGFGEYIHEKFGKEEIDRYNARYVKPGHHGWADQEMGRPENPNLKYEMIKGQLNKVKYLQTVHSVSATAFCRTVAGDDYTLTYTLEENSPYLEICWGIRNKPAEPQPEGGWLAFPFNLSNPSFRLGRIGGVVDPAVDFVKNTNHDYFFLNTGMAVIDDQGKGFGLNTPNAPAVSLDRPGLYRFSGEFIPQRPNVFVNLFNNQWGTNFTEWIEGGFSAKVYLWSVDKYTNEASLITPMEETRVPLMATYTENEGGELPVSSEGVTLSEKGVLVTAFGPNTDGEGDLLRLWEQAGKRGKCTVTLPGKSYRSAQFCNLRGEAIGKPFSIENNKFSVELQAYQPVSIILTK</sequence>
<feature type="chain" id="PRO_5002489670" description="Glycoside hydrolase family 38 N-terminal domain-containing protein" evidence="1">
    <location>
        <begin position="22"/>
        <end position="897"/>
    </location>
</feature>
<evidence type="ECO:0008006" key="6">
    <source>
        <dbReference type="Google" id="ProtNLM"/>
    </source>
</evidence>
<dbReference type="Pfam" id="PF17677">
    <property type="entry name" value="Glyco_hydro38C2"/>
    <property type="match status" value="1"/>
</dbReference>
<dbReference type="InterPro" id="IPR013780">
    <property type="entry name" value="Glyco_hydro_b"/>
</dbReference>
<dbReference type="Pfam" id="PF01074">
    <property type="entry name" value="Glyco_hydro_38N"/>
    <property type="match status" value="1"/>
</dbReference>
<name>A0A0F5JD14_9BACT</name>
<dbReference type="EMBL" id="AQHW01000015">
    <property type="protein sequence ID" value="KKB55410.1"/>
    <property type="molecule type" value="Genomic_DNA"/>
</dbReference>
<dbReference type="InterPro" id="IPR011013">
    <property type="entry name" value="Gal_mutarotase_sf_dom"/>
</dbReference>
<dbReference type="Gene3D" id="3.20.110.10">
    <property type="entry name" value="Glycoside hydrolase 38, N terminal domain"/>
    <property type="match status" value="1"/>
</dbReference>
<dbReference type="PATRIC" id="fig|1203610.3.peg.2947"/>
<evidence type="ECO:0000313" key="4">
    <source>
        <dbReference type="EMBL" id="KKB55410.1"/>
    </source>
</evidence>
<comment type="caution">
    <text evidence="4">The sequence shown here is derived from an EMBL/GenBank/DDBJ whole genome shotgun (WGS) entry which is preliminary data.</text>
</comment>
<evidence type="ECO:0000259" key="3">
    <source>
        <dbReference type="Pfam" id="PF17677"/>
    </source>
</evidence>
<proteinExistence type="predicted"/>
<dbReference type="GO" id="GO:0006013">
    <property type="term" value="P:mannose metabolic process"/>
    <property type="evidence" value="ECO:0007669"/>
    <property type="project" value="InterPro"/>
</dbReference>